<organism evidence="1">
    <name type="scientific">Tanacetum cinerariifolium</name>
    <name type="common">Dalmatian daisy</name>
    <name type="synonym">Chrysanthemum cinerariifolium</name>
    <dbReference type="NCBI Taxonomy" id="118510"/>
    <lineage>
        <taxon>Eukaryota</taxon>
        <taxon>Viridiplantae</taxon>
        <taxon>Streptophyta</taxon>
        <taxon>Embryophyta</taxon>
        <taxon>Tracheophyta</taxon>
        <taxon>Spermatophyta</taxon>
        <taxon>Magnoliopsida</taxon>
        <taxon>eudicotyledons</taxon>
        <taxon>Gunneridae</taxon>
        <taxon>Pentapetalae</taxon>
        <taxon>asterids</taxon>
        <taxon>campanulids</taxon>
        <taxon>Asterales</taxon>
        <taxon>Asteraceae</taxon>
        <taxon>Asteroideae</taxon>
        <taxon>Anthemideae</taxon>
        <taxon>Anthemidinae</taxon>
        <taxon>Tanacetum</taxon>
    </lineage>
</organism>
<proteinExistence type="predicted"/>
<dbReference type="EMBL" id="BKCJ010006311">
    <property type="protein sequence ID" value="GEU71469.1"/>
    <property type="molecule type" value="Genomic_DNA"/>
</dbReference>
<protein>
    <submittedName>
        <fullName evidence="1">Uncharacterized protein</fullName>
    </submittedName>
</protein>
<comment type="caution">
    <text evidence="1">The sequence shown here is derived from an EMBL/GenBank/DDBJ whole genome shotgun (WGS) entry which is preliminary data.</text>
</comment>
<sequence length="483" mass="54412">MIYDLTYINLILSFAAWVPIGKSNFVLDLHKNQKNPICQISVDILQNTNFFMAFTASASLDETRFVLDANLLRNTLEITPIDQAHQFASPSSGDAIMDFVNQLGYNEIIQFVSRMVEFVQAIQTFLTDKANLGSPTKKGRKDKPHVIMYYHFTKLTIYQLRGIHNIHQRSTSSFHLAEEDLRLGNLKFVPNGKVDEVFGMPIPNELISNNIRNAPYYNAYLEMVAKHDQKVAAEKEGKKKTTSAKTPNMLYAQSRVEDDMLFHRLDDMGSFVDKIIFRAPDSPDQFHCFHCNDVSRAGETCKRCTCAKCGSGLSKGLCYICGHNQNSLNNSPSIFEPSSQSPLNINHCCSECGDPLDGIFYKSCTCKSCGKDAHIGYNCPSTVLVISNPEPCNNQTINELPQTLPIFHLTFQSEAESSFTLDSTPTYVNKSPNVFNPPPQPSVYPCEFYGNDAYYGHYSTPQAPLIYPEPCYNQDFNFPQNFQ</sequence>
<accession>A0A6L2MD78</accession>
<dbReference type="AlphaFoldDB" id="A0A6L2MD78"/>
<evidence type="ECO:0000313" key="1">
    <source>
        <dbReference type="EMBL" id="GEU71469.1"/>
    </source>
</evidence>
<reference evidence="1" key="1">
    <citation type="journal article" date="2019" name="Sci. Rep.">
        <title>Draft genome of Tanacetum cinerariifolium, the natural source of mosquito coil.</title>
        <authorList>
            <person name="Yamashiro T."/>
            <person name="Shiraishi A."/>
            <person name="Satake H."/>
            <person name="Nakayama K."/>
        </authorList>
    </citation>
    <scope>NUCLEOTIDE SEQUENCE</scope>
</reference>
<gene>
    <name evidence="1" type="ORF">Tci_043447</name>
</gene>
<feature type="non-terminal residue" evidence="1">
    <location>
        <position position="483"/>
    </location>
</feature>
<name>A0A6L2MD78_TANCI</name>